<organism evidence="1 2">
    <name type="scientific">Fictibacillus iocasae</name>
    <dbReference type="NCBI Taxonomy" id="2715437"/>
    <lineage>
        <taxon>Bacteria</taxon>
        <taxon>Bacillati</taxon>
        <taxon>Bacillota</taxon>
        <taxon>Bacilli</taxon>
        <taxon>Bacillales</taxon>
        <taxon>Fictibacillaceae</taxon>
        <taxon>Fictibacillus</taxon>
    </lineage>
</organism>
<keyword evidence="2" id="KW-1185">Reference proteome</keyword>
<dbReference type="Pfam" id="PF01244">
    <property type="entry name" value="Peptidase_M19"/>
    <property type="match status" value="1"/>
</dbReference>
<dbReference type="SUPFAM" id="SSF51556">
    <property type="entry name" value="Metallo-dependent hydrolases"/>
    <property type="match status" value="1"/>
</dbReference>
<evidence type="ECO:0000313" key="1">
    <source>
        <dbReference type="EMBL" id="MFC7372246.1"/>
    </source>
</evidence>
<proteinExistence type="predicted"/>
<comment type="caution">
    <text evidence="1">The sequence shown here is derived from an EMBL/GenBank/DDBJ whole genome shotgun (WGS) entry which is preliminary data.</text>
</comment>
<dbReference type="PANTHER" id="PTHR10443:SF12">
    <property type="entry name" value="DIPEPTIDASE"/>
    <property type="match status" value="1"/>
</dbReference>
<gene>
    <name evidence="1" type="ORF">ACFQPF_11165</name>
</gene>
<protein>
    <submittedName>
        <fullName evidence="1">Dipeptidase</fullName>
    </submittedName>
</protein>
<name>A0ABW2NP58_9BACL</name>
<dbReference type="InterPro" id="IPR032466">
    <property type="entry name" value="Metal_Hydrolase"/>
</dbReference>
<sequence length="308" mass="34527">MRIFDAHCDVLWQMWENPSLSFSAKEGMHVTYPQLRQYPKAVQVFAVYIPQKVPAESRFSAALQMIDIFHERVLATSPLLKLIRSREDLLHLADKETGAILSLEGCDCIGKDLSKMRILYQLGIRSTGITWNYSNDAADGILESRGGGLTSFGEEIVDFLNEKKCWTDVSHLSEKGFWDCIERADYLIASHSNALSLCDNPRNLSDSQINALISKGGRIGITFVPSFLTTSGKSSIKHVLHHLEHVCSLGGADHVGFGSDFDGIEETPEKLSSYKEYEALINEVTKHFSQEQAERFFFDNFAGYFSAV</sequence>
<dbReference type="Gene3D" id="3.20.20.140">
    <property type="entry name" value="Metal-dependent hydrolases"/>
    <property type="match status" value="1"/>
</dbReference>
<dbReference type="Proteomes" id="UP001596549">
    <property type="component" value="Unassembled WGS sequence"/>
</dbReference>
<reference evidence="2" key="1">
    <citation type="journal article" date="2019" name="Int. J. Syst. Evol. Microbiol.">
        <title>The Global Catalogue of Microorganisms (GCM) 10K type strain sequencing project: providing services to taxonomists for standard genome sequencing and annotation.</title>
        <authorList>
            <consortium name="The Broad Institute Genomics Platform"/>
            <consortium name="The Broad Institute Genome Sequencing Center for Infectious Disease"/>
            <person name="Wu L."/>
            <person name="Ma J."/>
        </authorList>
    </citation>
    <scope>NUCLEOTIDE SEQUENCE [LARGE SCALE GENOMIC DNA]</scope>
    <source>
        <strain evidence="2">NBRC 106396</strain>
    </source>
</reference>
<accession>A0ABW2NP58</accession>
<dbReference type="InterPro" id="IPR008257">
    <property type="entry name" value="Pept_M19"/>
</dbReference>
<dbReference type="PANTHER" id="PTHR10443">
    <property type="entry name" value="MICROSOMAL DIPEPTIDASE"/>
    <property type="match status" value="1"/>
</dbReference>
<dbReference type="RefSeq" id="WP_379749612.1">
    <property type="nucleotide sequence ID" value="NZ_JBHTCP010000016.1"/>
</dbReference>
<dbReference type="CDD" id="cd01301">
    <property type="entry name" value="rDP_like"/>
    <property type="match status" value="1"/>
</dbReference>
<evidence type="ECO:0000313" key="2">
    <source>
        <dbReference type="Proteomes" id="UP001596549"/>
    </source>
</evidence>
<dbReference type="EMBL" id="JBHTCP010000016">
    <property type="protein sequence ID" value="MFC7372246.1"/>
    <property type="molecule type" value="Genomic_DNA"/>
</dbReference>
<dbReference type="PROSITE" id="PS51365">
    <property type="entry name" value="RENAL_DIPEPTIDASE_2"/>
    <property type="match status" value="1"/>
</dbReference>